<keyword evidence="8" id="KW-1185">Reference proteome</keyword>
<comment type="subcellular location">
    <subcellularLocation>
        <location evidence="1">Membrane</location>
    </subcellularLocation>
</comment>
<accession>A0A8S3Z5C9</accession>
<evidence type="ECO:0000256" key="2">
    <source>
        <dbReference type="ARBA" id="ARBA00022692"/>
    </source>
</evidence>
<dbReference type="PANTHER" id="PTHR46641">
    <property type="entry name" value="FMRFAMIDE RECEPTOR-RELATED"/>
    <property type="match status" value="1"/>
</dbReference>
<comment type="caution">
    <text evidence="7">The sequence shown here is derived from an EMBL/GenBank/DDBJ whole genome shotgun (WGS) entry which is preliminary data.</text>
</comment>
<evidence type="ECO:0000256" key="1">
    <source>
        <dbReference type="ARBA" id="ARBA00004370"/>
    </source>
</evidence>
<gene>
    <name evidence="7" type="ORF">CUNI_LOCUS10315</name>
</gene>
<dbReference type="Pfam" id="PF10328">
    <property type="entry name" value="7TM_GPCR_Srx"/>
    <property type="match status" value="1"/>
</dbReference>
<feature type="transmembrane region" description="Helical" evidence="5">
    <location>
        <begin position="151"/>
        <end position="171"/>
    </location>
</feature>
<dbReference type="SUPFAM" id="SSF81321">
    <property type="entry name" value="Family A G protein-coupled receptor-like"/>
    <property type="match status" value="1"/>
</dbReference>
<dbReference type="Proteomes" id="UP000678393">
    <property type="component" value="Unassembled WGS sequence"/>
</dbReference>
<evidence type="ECO:0000313" key="8">
    <source>
        <dbReference type="Proteomes" id="UP000678393"/>
    </source>
</evidence>
<dbReference type="PANTHER" id="PTHR46641:SF2">
    <property type="entry name" value="FMRFAMIDE RECEPTOR"/>
    <property type="match status" value="1"/>
</dbReference>
<keyword evidence="2 5" id="KW-0812">Transmembrane</keyword>
<feature type="transmembrane region" description="Helical" evidence="5">
    <location>
        <begin position="209"/>
        <end position="227"/>
    </location>
</feature>
<feature type="transmembrane region" description="Helical" evidence="5">
    <location>
        <begin position="27"/>
        <end position="47"/>
    </location>
</feature>
<dbReference type="InterPro" id="IPR017452">
    <property type="entry name" value="GPCR_Rhodpsn_7TM"/>
</dbReference>
<evidence type="ECO:0000259" key="6">
    <source>
        <dbReference type="PROSITE" id="PS50262"/>
    </source>
</evidence>
<feature type="transmembrane region" description="Helical" evidence="5">
    <location>
        <begin position="59"/>
        <end position="89"/>
    </location>
</feature>
<evidence type="ECO:0000313" key="7">
    <source>
        <dbReference type="EMBL" id="CAG5124757.1"/>
    </source>
</evidence>
<dbReference type="AlphaFoldDB" id="A0A8S3Z5C9"/>
<dbReference type="OrthoDB" id="6062462at2759"/>
<reference evidence="7" key="1">
    <citation type="submission" date="2021-04" db="EMBL/GenBank/DDBJ databases">
        <authorList>
            <consortium name="Molecular Ecology Group"/>
        </authorList>
    </citation>
    <scope>NUCLEOTIDE SEQUENCE</scope>
</reference>
<evidence type="ECO:0000256" key="4">
    <source>
        <dbReference type="ARBA" id="ARBA00023136"/>
    </source>
</evidence>
<evidence type="ECO:0000256" key="5">
    <source>
        <dbReference type="SAM" id="Phobius"/>
    </source>
</evidence>
<keyword evidence="3 5" id="KW-1133">Transmembrane helix</keyword>
<dbReference type="InterPro" id="IPR052954">
    <property type="entry name" value="GPCR-Ligand_Int"/>
</dbReference>
<name>A0A8S3Z5C9_9EUPU</name>
<dbReference type="Gene3D" id="1.20.1070.10">
    <property type="entry name" value="Rhodopsin 7-helix transmembrane proteins"/>
    <property type="match status" value="1"/>
</dbReference>
<feature type="transmembrane region" description="Helical" evidence="5">
    <location>
        <begin position="276"/>
        <end position="300"/>
    </location>
</feature>
<proteinExistence type="predicted"/>
<dbReference type="EMBL" id="CAJHNH020001868">
    <property type="protein sequence ID" value="CAG5124757.1"/>
    <property type="molecule type" value="Genomic_DNA"/>
</dbReference>
<dbReference type="GO" id="GO:0016020">
    <property type="term" value="C:membrane"/>
    <property type="evidence" value="ECO:0007669"/>
    <property type="project" value="UniProtKB-SubCell"/>
</dbReference>
<dbReference type="PROSITE" id="PS50262">
    <property type="entry name" value="G_PROTEIN_RECEP_F1_2"/>
    <property type="match status" value="1"/>
</dbReference>
<keyword evidence="4 5" id="KW-0472">Membrane</keyword>
<sequence length="348" mass="39512">MTNTTLHLAQTVQSLLNNNVYTKLMEFLSISWMSISVLGIIGNIINIKTFTSAKLEDGMSIAFLVLSFSDLGFLVIMFGVGTSSIFYVIEVQSEYHRWFQVEPYGTTLILTNTGIMFYVLTELTTTYVSLARCMCVTRPLHFKNTFTRRTTLVCTLTFATFGLATSIPVVVNMGFKEGFDIRVNTSRTTLWLSPNREAIKRGVWGLTDIFLPFTTQIIVLICLIVMANKLRNSLKFRQAFKTSDAENKLSDTNTRDAKTQQSSKVDRKDTNIIKQVMLLSAVYIVCNTPKIIINITALLVDDFTLGRRYQNLYLILNSVRVLCETVNSSASLPIYYTYNGKFRILRRK</sequence>
<feature type="domain" description="G-protein coupled receptors family 1 profile" evidence="6">
    <location>
        <begin position="42"/>
        <end position="335"/>
    </location>
</feature>
<protein>
    <recommendedName>
        <fullName evidence="6">G-protein coupled receptors family 1 profile domain-containing protein</fullName>
    </recommendedName>
</protein>
<evidence type="ECO:0000256" key="3">
    <source>
        <dbReference type="ARBA" id="ARBA00022989"/>
    </source>
</evidence>
<dbReference type="InterPro" id="IPR019430">
    <property type="entry name" value="7TM_GPCR_serpentine_rcpt_Srx"/>
</dbReference>
<feature type="transmembrane region" description="Helical" evidence="5">
    <location>
        <begin position="109"/>
        <end position="130"/>
    </location>
</feature>
<organism evidence="7 8">
    <name type="scientific">Candidula unifasciata</name>
    <dbReference type="NCBI Taxonomy" id="100452"/>
    <lineage>
        <taxon>Eukaryota</taxon>
        <taxon>Metazoa</taxon>
        <taxon>Spiralia</taxon>
        <taxon>Lophotrochozoa</taxon>
        <taxon>Mollusca</taxon>
        <taxon>Gastropoda</taxon>
        <taxon>Heterobranchia</taxon>
        <taxon>Euthyneura</taxon>
        <taxon>Panpulmonata</taxon>
        <taxon>Eupulmonata</taxon>
        <taxon>Stylommatophora</taxon>
        <taxon>Helicina</taxon>
        <taxon>Helicoidea</taxon>
        <taxon>Geomitridae</taxon>
        <taxon>Candidula</taxon>
    </lineage>
</organism>